<gene>
    <name evidence="1" type="ORF">ON006_10575</name>
</gene>
<dbReference type="AlphaFoldDB" id="A0A9E8NGW5"/>
<protein>
    <recommendedName>
        <fullName evidence="3">Copper chaperone</fullName>
    </recommendedName>
</protein>
<dbReference type="KEGG" id="dpf:ON006_10575"/>
<evidence type="ECO:0000313" key="2">
    <source>
        <dbReference type="Proteomes" id="UP001164653"/>
    </source>
</evidence>
<dbReference type="Proteomes" id="UP001164653">
    <property type="component" value="Chromosome"/>
</dbReference>
<reference evidence="1" key="1">
    <citation type="submission" date="2022-11" db="EMBL/GenBank/DDBJ databases">
        <title>Dyadobacter pollutisoli sp. nov., isolated from plastic dumped soil.</title>
        <authorList>
            <person name="Kim J.M."/>
            <person name="Kim K.R."/>
            <person name="Lee J.K."/>
            <person name="Hao L."/>
            <person name="Jeon C.O."/>
        </authorList>
    </citation>
    <scope>NUCLEOTIDE SEQUENCE</scope>
    <source>
        <strain evidence="1">U1</strain>
    </source>
</reference>
<sequence>MKNNCTTEEFVLVFRTNINRKKDVRSLTPLLNACAGITKWNVDLSDIDNVLRIEATHPDCGPVIELVQKAGYACEELTD</sequence>
<evidence type="ECO:0000313" key="1">
    <source>
        <dbReference type="EMBL" id="WAC14381.1"/>
    </source>
</evidence>
<proteinExistence type="predicted"/>
<accession>A0A9E8NGW5</accession>
<keyword evidence="2" id="KW-1185">Reference proteome</keyword>
<evidence type="ECO:0008006" key="3">
    <source>
        <dbReference type="Google" id="ProtNLM"/>
    </source>
</evidence>
<organism evidence="1 2">
    <name type="scientific">Dyadobacter pollutisoli</name>
    <dbReference type="NCBI Taxonomy" id="2910158"/>
    <lineage>
        <taxon>Bacteria</taxon>
        <taxon>Pseudomonadati</taxon>
        <taxon>Bacteroidota</taxon>
        <taxon>Cytophagia</taxon>
        <taxon>Cytophagales</taxon>
        <taxon>Spirosomataceae</taxon>
        <taxon>Dyadobacter</taxon>
    </lineage>
</organism>
<name>A0A9E8NGW5_9BACT</name>
<dbReference type="RefSeq" id="WP_244819749.1">
    <property type="nucleotide sequence ID" value="NZ_CP112998.1"/>
</dbReference>
<dbReference type="EMBL" id="CP112998">
    <property type="protein sequence ID" value="WAC14381.1"/>
    <property type="molecule type" value="Genomic_DNA"/>
</dbReference>